<comment type="caution">
    <text evidence="2">The sequence shown here is derived from an EMBL/GenBank/DDBJ whole genome shotgun (WGS) entry which is preliminary data.</text>
</comment>
<keyword evidence="3" id="KW-1185">Reference proteome</keyword>
<organism evidence="2 3">
    <name type="scientific">Halomarina oriensis</name>
    <dbReference type="NCBI Taxonomy" id="671145"/>
    <lineage>
        <taxon>Archaea</taxon>
        <taxon>Methanobacteriati</taxon>
        <taxon>Methanobacteriota</taxon>
        <taxon>Stenosarchaea group</taxon>
        <taxon>Halobacteria</taxon>
        <taxon>Halobacteriales</taxon>
        <taxon>Natronomonadaceae</taxon>
        <taxon>Halomarina</taxon>
    </lineage>
</organism>
<gene>
    <name evidence="2" type="ORF">GQS65_10885</name>
</gene>
<name>A0A6B0GSB5_9EURY</name>
<feature type="compositionally biased region" description="Pro residues" evidence="1">
    <location>
        <begin position="49"/>
        <end position="58"/>
    </location>
</feature>
<evidence type="ECO:0000256" key="1">
    <source>
        <dbReference type="SAM" id="MobiDB-lite"/>
    </source>
</evidence>
<proteinExistence type="predicted"/>
<accession>A0A6B0GSB5</accession>
<sequence>MTELAAFVLTLVTLGALTGVGAVGIVLMERVLGVESTPDSLVSTEPEPEPTGPPRGAV</sequence>
<dbReference type="EMBL" id="WSZK01000015">
    <property type="protein sequence ID" value="MWG34985.1"/>
    <property type="molecule type" value="Genomic_DNA"/>
</dbReference>
<evidence type="ECO:0000313" key="2">
    <source>
        <dbReference type="EMBL" id="MWG34985.1"/>
    </source>
</evidence>
<dbReference type="Proteomes" id="UP000451471">
    <property type="component" value="Unassembled WGS sequence"/>
</dbReference>
<protein>
    <submittedName>
        <fullName evidence="2">Uncharacterized protein</fullName>
    </submittedName>
</protein>
<dbReference type="AlphaFoldDB" id="A0A6B0GSB5"/>
<feature type="region of interest" description="Disordered" evidence="1">
    <location>
        <begin position="36"/>
        <end position="58"/>
    </location>
</feature>
<reference evidence="2 3" key="1">
    <citation type="submission" date="2019-12" db="EMBL/GenBank/DDBJ databases">
        <title>Halocatena pleomorpha gen. nov. sp. nov., an extremely halophilic archaeon of family Halobacteriaceae isolated from saltpan soil.</title>
        <authorList>
            <person name="Pal Y."/>
            <person name="Verma A."/>
            <person name="Krishnamurthi S."/>
            <person name="Kumar P."/>
        </authorList>
    </citation>
    <scope>NUCLEOTIDE SEQUENCE [LARGE SCALE GENOMIC DNA]</scope>
    <source>
        <strain evidence="2 3">JCM 16495</strain>
    </source>
</reference>
<dbReference type="RefSeq" id="WP_158204605.1">
    <property type="nucleotide sequence ID" value="NZ_WSZK01000015.1"/>
</dbReference>
<evidence type="ECO:0000313" key="3">
    <source>
        <dbReference type="Proteomes" id="UP000451471"/>
    </source>
</evidence>